<gene>
    <name evidence="3" type="ORF">ACFQND_09045</name>
</gene>
<dbReference type="RefSeq" id="WP_371439040.1">
    <property type="nucleotide sequence ID" value="NZ_JBHSRS010000018.1"/>
</dbReference>
<evidence type="ECO:0000259" key="2">
    <source>
        <dbReference type="Pfam" id="PF08332"/>
    </source>
</evidence>
<dbReference type="InterPro" id="IPR013543">
    <property type="entry name" value="Ca/CaM-dep_prot_kinase-assoc"/>
</dbReference>
<evidence type="ECO:0000313" key="3">
    <source>
        <dbReference type="EMBL" id="MFC6281373.1"/>
    </source>
</evidence>
<accession>A0ABW1TVN5</accession>
<dbReference type="EMBL" id="JBHSRS010000018">
    <property type="protein sequence ID" value="MFC6281373.1"/>
    <property type="molecule type" value="Genomic_DNA"/>
</dbReference>
<keyword evidence="4" id="KW-1185">Reference proteome</keyword>
<proteinExistence type="predicted"/>
<feature type="domain" description="Calcium/calmodulin-dependent protein kinase II association-domain" evidence="2">
    <location>
        <begin position="42"/>
        <end position="160"/>
    </location>
</feature>
<evidence type="ECO:0000313" key="4">
    <source>
        <dbReference type="Proteomes" id="UP001596270"/>
    </source>
</evidence>
<dbReference type="InterPro" id="IPR016887">
    <property type="entry name" value="UCP028470_steroid_isom-rel"/>
</dbReference>
<protein>
    <submittedName>
        <fullName evidence="3">DUF4440 domain-containing protein</fullName>
    </submittedName>
</protein>
<dbReference type="Pfam" id="PF08332">
    <property type="entry name" value="CaMKII_AD"/>
    <property type="match status" value="1"/>
</dbReference>
<reference evidence="4" key="1">
    <citation type="journal article" date="2019" name="Int. J. Syst. Evol. Microbiol.">
        <title>The Global Catalogue of Microorganisms (GCM) 10K type strain sequencing project: providing services to taxonomists for standard genome sequencing and annotation.</title>
        <authorList>
            <consortium name="The Broad Institute Genomics Platform"/>
            <consortium name="The Broad Institute Genome Sequencing Center for Infectious Disease"/>
            <person name="Wu L."/>
            <person name="Ma J."/>
        </authorList>
    </citation>
    <scope>NUCLEOTIDE SEQUENCE [LARGE SCALE GENOMIC DNA]</scope>
    <source>
        <strain evidence="4">CCUG 39402</strain>
    </source>
</reference>
<feature type="signal peptide" evidence="1">
    <location>
        <begin position="1"/>
        <end position="21"/>
    </location>
</feature>
<comment type="caution">
    <text evidence="3">The sequence shown here is derived from an EMBL/GenBank/DDBJ whole genome shotgun (WGS) entry which is preliminary data.</text>
</comment>
<dbReference type="PIRSF" id="PIRSF028470">
    <property type="entry name" value="UCP028470"/>
    <property type="match status" value="1"/>
</dbReference>
<dbReference type="Gene3D" id="3.10.450.50">
    <property type="match status" value="1"/>
</dbReference>
<feature type="chain" id="PRO_5045063540" evidence="1">
    <location>
        <begin position="22"/>
        <end position="163"/>
    </location>
</feature>
<dbReference type="Proteomes" id="UP001596270">
    <property type="component" value="Unassembled WGS sequence"/>
</dbReference>
<dbReference type="SUPFAM" id="SSF54427">
    <property type="entry name" value="NTF2-like"/>
    <property type="match status" value="1"/>
</dbReference>
<name>A0ABW1TVN5_9BURK</name>
<dbReference type="InterPro" id="IPR032710">
    <property type="entry name" value="NTF2-like_dom_sf"/>
</dbReference>
<sequence length="163" mass="17749">MKRLSILCAAIAFILAGCATAPGDAVSSASPPQTMACKASSEQEIAALFDRWNDSLKTDDPRKVVANYASKSILLATVSNQPRLTAAEKEDYFQHFLENKPVGKIDSRFIVIGCNSALDAGLYTFSFGKTGAQVKARYSYTYSWDGSQWLITSHHSSAMPEKN</sequence>
<organism evidence="3 4">
    <name type="scientific">Polaromonas aquatica</name>
    <dbReference type="NCBI Taxonomy" id="332657"/>
    <lineage>
        <taxon>Bacteria</taxon>
        <taxon>Pseudomonadati</taxon>
        <taxon>Pseudomonadota</taxon>
        <taxon>Betaproteobacteria</taxon>
        <taxon>Burkholderiales</taxon>
        <taxon>Comamonadaceae</taxon>
        <taxon>Polaromonas</taxon>
    </lineage>
</organism>
<keyword evidence="1" id="KW-0732">Signal</keyword>
<evidence type="ECO:0000256" key="1">
    <source>
        <dbReference type="SAM" id="SignalP"/>
    </source>
</evidence>
<dbReference type="PROSITE" id="PS51257">
    <property type="entry name" value="PROKAR_LIPOPROTEIN"/>
    <property type="match status" value="1"/>
</dbReference>